<dbReference type="InterPro" id="IPR002104">
    <property type="entry name" value="Integrase_catalytic"/>
</dbReference>
<evidence type="ECO:0000256" key="8">
    <source>
        <dbReference type="ARBA" id="ARBA00023306"/>
    </source>
</evidence>
<evidence type="ECO:0000256" key="4">
    <source>
        <dbReference type="ARBA" id="ARBA00022829"/>
    </source>
</evidence>
<dbReference type="InterPro" id="IPR010998">
    <property type="entry name" value="Integrase_recombinase_N"/>
</dbReference>
<dbReference type="GO" id="GO:0005737">
    <property type="term" value="C:cytoplasm"/>
    <property type="evidence" value="ECO:0007669"/>
    <property type="project" value="UniProtKB-SubCell"/>
</dbReference>
<evidence type="ECO:0000256" key="2">
    <source>
        <dbReference type="ARBA" id="ARBA00022490"/>
    </source>
</evidence>
<evidence type="ECO:0000256" key="7">
    <source>
        <dbReference type="ARBA" id="ARBA00023172"/>
    </source>
</evidence>
<feature type="domain" description="Core-binding (CB)" evidence="11">
    <location>
        <begin position="135"/>
        <end position="242"/>
    </location>
</feature>
<dbReference type="PANTHER" id="PTHR30349">
    <property type="entry name" value="PHAGE INTEGRASE-RELATED"/>
    <property type="match status" value="1"/>
</dbReference>
<dbReference type="InterPro" id="IPR050090">
    <property type="entry name" value="Tyrosine_recombinase_XerCD"/>
</dbReference>
<feature type="domain" description="Tyr recombinase" evidence="10">
    <location>
        <begin position="264"/>
        <end position="447"/>
    </location>
</feature>
<name>A0A6I1MN40_9CLOT</name>
<dbReference type="Gene3D" id="1.10.150.130">
    <property type="match status" value="1"/>
</dbReference>
<dbReference type="PROSITE" id="PS51900">
    <property type="entry name" value="CB"/>
    <property type="match status" value="1"/>
</dbReference>
<dbReference type="InterPro" id="IPR044068">
    <property type="entry name" value="CB"/>
</dbReference>
<comment type="caution">
    <text evidence="12">The sequence shown here is derived from an EMBL/GenBank/DDBJ whole genome shotgun (WGS) entry which is preliminary data.</text>
</comment>
<evidence type="ECO:0000256" key="5">
    <source>
        <dbReference type="ARBA" id="ARBA00022908"/>
    </source>
</evidence>
<evidence type="ECO:0000256" key="6">
    <source>
        <dbReference type="ARBA" id="ARBA00023125"/>
    </source>
</evidence>
<dbReference type="GO" id="GO:0003677">
    <property type="term" value="F:DNA binding"/>
    <property type="evidence" value="ECO:0007669"/>
    <property type="project" value="UniProtKB-UniRule"/>
</dbReference>
<dbReference type="SUPFAM" id="SSF56349">
    <property type="entry name" value="DNA breaking-rejoining enzymes"/>
    <property type="match status" value="1"/>
</dbReference>
<keyword evidence="13" id="KW-1185">Reference proteome</keyword>
<dbReference type="PROSITE" id="PS51898">
    <property type="entry name" value="TYR_RECOMBINASE"/>
    <property type="match status" value="1"/>
</dbReference>
<keyword evidence="4" id="KW-0159">Chromosome partition</keyword>
<gene>
    <name evidence="12" type="ORF">GBZ86_10455</name>
</gene>
<keyword evidence="7" id="KW-0233">DNA recombination</keyword>
<organism evidence="12 13">
    <name type="scientific">Clostridium tarantellae</name>
    <dbReference type="NCBI Taxonomy" id="39493"/>
    <lineage>
        <taxon>Bacteria</taxon>
        <taxon>Bacillati</taxon>
        <taxon>Bacillota</taxon>
        <taxon>Clostridia</taxon>
        <taxon>Eubacteriales</taxon>
        <taxon>Clostridiaceae</taxon>
        <taxon>Clostridium</taxon>
    </lineage>
</organism>
<evidence type="ECO:0000259" key="11">
    <source>
        <dbReference type="PROSITE" id="PS51900"/>
    </source>
</evidence>
<comment type="subcellular location">
    <subcellularLocation>
        <location evidence="1">Cytoplasm</location>
    </subcellularLocation>
</comment>
<evidence type="ECO:0000256" key="1">
    <source>
        <dbReference type="ARBA" id="ARBA00004496"/>
    </source>
</evidence>
<evidence type="ECO:0000256" key="3">
    <source>
        <dbReference type="ARBA" id="ARBA00022618"/>
    </source>
</evidence>
<dbReference type="OrthoDB" id="283809at2"/>
<dbReference type="Gene3D" id="1.10.443.10">
    <property type="entry name" value="Intergrase catalytic core"/>
    <property type="match status" value="1"/>
</dbReference>
<evidence type="ECO:0000313" key="12">
    <source>
        <dbReference type="EMBL" id="MPQ44183.1"/>
    </source>
</evidence>
<dbReference type="AlphaFoldDB" id="A0A6I1MN40"/>
<dbReference type="GO" id="GO:0015074">
    <property type="term" value="P:DNA integration"/>
    <property type="evidence" value="ECO:0007669"/>
    <property type="project" value="UniProtKB-KW"/>
</dbReference>
<reference evidence="12 13" key="1">
    <citation type="submission" date="2019-10" db="EMBL/GenBank/DDBJ databases">
        <title>The Genome Sequence of Clostridium tarantellae Isolated from Fish Brain.</title>
        <authorList>
            <person name="Bano L."/>
            <person name="Kiel M."/>
            <person name="Sales G."/>
            <person name="Doxey A.C."/>
            <person name="Mansfield M.J."/>
            <person name="Schiavone M."/>
            <person name="Rossetto O."/>
            <person name="Pirazzini M."/>
            <person name="Dobrindt U."/>
            <person name="Montecucco C."/>
        </authorList>
    </citation>
    <scope>NUCLEOTIDE SEQUENCE [LARGE SCALE GENOMIC DNA]</scope>
    <source>
        <strain evidence="12 13">DSM 3997</strain>
    </source>
</reference>
<evidence type="ECO:0000313" key="13">
    <source>
        <dbReference type="Proteomes" id="UP000430345"/>
    </source>
</evidence>
<dbReference type="EMBL" id="WHJC01000165">
    <property type="protein sequence ID" value="MPQ44183.1"/>
    <property type="molecule type" value="Genomic_DNA"/>
</dbReference>
<dbReference type="PANTHER" id="PTHR30349:SF77">
    <property type="entry name" value="TYROSINE RECOMBINASE XERC"/>
    <property type="match status" value="1"/>
</dbReference>
<dbReference type="InterPro" id="IPR011010">
    <property type="entry name" value="DNA_brk_join_enz"/>
</dbReference>
<dbReference type="GO" id="GO:0006310">
    <property type="term" value="P:DNA recombination"/>
    <property type="evidence" value="ECO:0007669"/>
    <property type="project" value="UniProtKB-KW"/>
</dbReference>
<proteinExistence type="predicted"/>
<keyword evidence="5" id="KW-0229">DNA integration</keyword>
<evidence type="ECO:0000259" key="10">
    <source>
        <dbReference type="PROSITE" id="PS51898"/>
    </source>
</evidence>
<keyword evidence="2" id="KW-0963">Cytoplasm</keyword>
<dbReference type="Pfam" id="PF00589">
    <property type="entry name" value="Phage_integrase"/>
    <property type="match status" value="1"/>
</dbReference>
<dbReference type="GO" id="GO:0051301">
    <property type="term" value="P:cell division"/>
    <property type="evidence" value="ECO:0007669"/>
    <property type="project" value="UniProtKB-KW"/>
</dbReference>
<protein>
    <submittedName>
        <fullName evidence="12">Tyrosine-type recombinase/integrase</fullName>
    </submittedName>
</protein>
<dbReference type="GO" id="GO:0007059">
    <property type="term" value="P:chromosome segregation"/>
    <property type="evidence" value="ECO:0007669"/>
    <property type="project" value="UniProtKB-KW"/>
</dbReference>
<evidence type="ECO:0000256" key="9">
    <source>
        <dbReference type="PROSITE-ProRule" id="PRU01248"/>
    </source>
</evidence>
<dbReference type="InterPro" id="IPR013762">
    <property type="entry name" value="Integrase-like_cat_sf"/>
</dbReference>
<accession>A0A6I1MN40</accession>
<keyword evidence="8" id="KW-0131">Cell cycle</keyword>
<keyword evidence="3" id="KW-0132">Cell division</keyword>
<sequence>MTKGRSKTYKYKNFEYSQDIEKLLSINLSSTDRKKLHSIFSKFYNLKIERGYEYIIEDIYILSEKQKLTTTQLSKIYNVSDRTIRLWLQELGLNRSLKKAKKISSKANNNLDLTLLKEKNKQINKFGIVIEESKLKLPEVLVSFLNYLETIKGKSPNTLNGYTIDLTMFFRFILVYKGIITNVDDIEFEEIPIHSITPEILKQIKLIDLYAFLSYVEKQRNNGNYARARKVATLKSFFKFLSGKAKMIEENPTLDLESPKINKRNPVYLTLDESLNLLKSLDYENKNYYRDYCILILFLNCGMRLSELCSIQIDKIKDDTLTIIGKGNKERTVYLNEACLKSIKDYLSVRDDSKALIKDKNTLFLSARHRGINKRTVELLVKKHVQNAGMDNEKYTPHKLRHTAATLMYKHGNVDIRSLQSILGHENISTTQIYTHVDNDTLRDAVKSNPLANLK</sequence>
<dbReference type="Proteomes" id="UP000430345">
    <property type="component" value="Unassembled WGS sequence"/>
</dbReference>
<keyword evidence="6 9" id="KW-0238">DNA-binding</keyword>